<dbReference type="EMBL" id="CAUYUJ010015738">
    <property type="protein sequence ID" value="CAK0857517.1"/>
    <property type="molecule type" value="Genomic_DNA"/>
</dbReference>
<reference evidence="1" key="1">
    <citation type="submission" date="2023-10" db="EMBL/GenBank/DDBJ databases">
        <authorList>
            <person name="Chen Y."/>
            <person name="Shah S."/>
            <person name="Dougan E. K."/>
            <person name="Thang M."/>
            <person name="Chan C."/>
        </authorList>
    </citation>
    <scope>NUCLEOTIDE SEQUENCE [LARGE SCALE GENOMIC DNA]</scope>
</reference>
<dbReference type="Proteomes" id="UP001189429">
    <property type="component" value="Unassembled WGS sequence"/>
</dbReference>
<evidence type="ECO:0000313" key="2">
    <source>
        <dbReference type="Proteomes" id="UP001189429"/>
    </source>
</evidence>
<accession>A0ABN9UDI0</accession>
<sequence length="114" mass="11859">MALNQMGAGRDAPPRCAGAGPNLMQQLCLEFLAEGCAAGAGYSGGEPATVAPFARDLVSLPAVSGAPVPLCRLLGRDGPDLARRPYLDPAPRQPAAHLAFVERMRDGGMLEFRA</sequence>
<feature type="non-terminal residue" evidence="1">
    <location>
        <position position="114"/>
    </location>
</feature>
<protein>
    <submittedName>
        <fullName evidence="1">Uncharacterized protein</fullName>
    </submittedName>
</protein>
<gene>
    <name evidence="1" type="ORF">PCOR1329_LOCUS47621</name>
</gene>
<evidence type="ECO:0000313" key="1">
    <source>
        <dbReference type="EMBL" id="CAK0857517.1"/>
    </source>
</evidence>
<proteinExistence type="predicted"/>
<organism evidence="1 2">
    <name type="scientific">Prorocentrum cordatum</name>
    <dbReference type="NCBI Taxonomy" id="2364126"/>
    <lineage>
        <taxon>Eukaryota</taxon>
        <taxon>Sar</taxon>
        <taxon>Alveolata</taxon>
        <taxon>Dinophyceae</taxon>
        <taxon>Prorocentrales</taxon>
        <taxon>Prorocentraceae</taxon>
        <taxon>Prorocentrum</taxon>
    </lineage>
</organism>
<name>A0ABN9UDI0_9DINO</name>
<comment type="caution">
    <text evidence="1">The sequence shown here is derived from an EMBL/GenBank/DDBJ whole genome shotgun (WGS) entry which is preliminary data.</text>
</comment>
<keyword evidence="2" id="KW-1185">Reference proteome</keyword>